<proteinExistence type="predicted"/>
<protein>
    <submittedName>
        <fullName evidence="1">Uncharacterized protein</fullName>
    </submittedName>
</protein>
<sequence>MSNAICKKSGEVIWINVVYAGQYLWLLRTRHGGIGIISAIMGGILDSKK</sequence>
<evidence type="ECO:0000313" key="1">
    <source>
        <dbReference type="EMBL" id="AEP86767.1"/>
    </source>
</evidence>
<name>G4NVT6_BACS4</name>
<organism evidence="1 2">
    <name type="scientific">Bacillus spizizenii (strain DSM 15029 / JCM 12233 / NBRC 101239 / NRRL B-23049 / TU-B-10)</name>
    <name type="common">Bacillus subtilis subsp. spizizenii</name>
    <dbReference type="NCBI Taxonomy" id="1052585"/>
    <lineage>
        <taxon>Bacteria</taxon>
        <taxon>Bacillati</taxon>
        <taxon>Bacillota</taxon>
        <taxon>Bacilli</taxon>
        <taxon>Bacillales</taxon>
        <taxon>Bacillaceae</taxon>
        <taxon>Bacillus</taxon>
    </lineage>
</organism>
<keyword evidence="2" id="KW-1185">Reference proteome</keyword>
<dbReference type="HOGENOM" id="CLU_3132476_0_0_9"/>
<dbReference type="AlphaFoldDB" id="G4NVT6"/>
<evidence type="ECO:0000313" key="2">
    <source>
        <dbReference type="Proteomes" id="UP000002651"/>
    </source>
</evidence>
<dbReference type="KEGG" id="bst:GYO_2134"/>
<accession>G4NVT6</accession>
<dbReference type="EMBL" id="CP002905">
    <property type="protein sequence ID" value="AEP86767.1"/>
    <property type="molecule type" value="Genomic_DNA"/>
</dbReference>
<gene>
    <name evidence="1" type="ordered locus">GYO_2134</name>
</gene>
<reference evidence="1 2" key="1">
    <citation type="journal article" date="2012" name="J. Bacteriol.">
        <title>Whole-genome sequences of Bacillus subtilis and close relatives.</title>
        <authorList>
            <person name="Earl A.M."/>
            <person name="Eppinger M."/>
            <person name="Fricke W.F."/>
            <person name="Rosovitz M.J."/>
            <person name="Rasko D.A."/>
            <person name="Daugherty S."/>
            <person name="Losick R."/>
            <person name="Kolter R."/>
            <person name="Ravel J."/>
        </authorList>
    </citation>
    <scope>NUCLEOTIDE SEQUENCE [LARGE SCALE GENOMIC DNA]</scope>
    <source>
        <strain evidence="2">DSM 15029 / JCM 12233 / NBRC 101239 / NRRL B-23049 / TU-B-10</strain>
    </source>
</reference>
<dbReference type="Proteomes" id="UP000002651">
    <property type="component" value="Chromosome"/>
</dbReference>